<evidence type="ECO:0008006" key="3">
    <source>
        <dbReference type="Google" id="ProtNLM"/>
    </source>
</evidence>
<evidence type="ECO:0000313" key="2">
    <source>
        <dbReference type="Proteomes" id="UP000317648"/>
    </source>
</evidence>
<dbReference type="AlphaFoldDB" id="A0A518E242"/>
<reference evidence="1 2" key="1">
    <citation type="submission" date="2019-02" db="EMBL/GenBank/DDBJ databases">
        <title>Deep-cultivation of Planctomycetes and their phenomic and genomic characterization uncovers novel biology.</title>
        <authorList>
            <person name="Wiegand S."/>
            <person name="Jogler M."/>
            <person name="Boedeker C."/>
            <person name="Pinto D."/>
            <person name="Vollmers J."/>
            <person name="Rivas-Marin E."/>
            <person name="Kohn T."/>
            <person name="Peeters S.H."/>
            <person name="Heuer A."/>
            <person name="Rast P."/>
            <person name="Oberbeckmann S."/>
            <person name="Bunk B."/>
            <person name="Jeske O."/>
            <person name="Meyerdierks A."/>
            <person name="Storesund J.E."/>
            <person name="Kallscheuer N."/>
            <person name="Luecker S."/>
            <person name="Lage O.M."/>
            <person name="Pohl T."/>
            <person name="Merkel B.J."/>
            <person name="Hornburger P."/>
            <person name="Mueller R.-W."/>
            <person name="Bruemmer F."/>
            <person name="Labrenz M."/>
            <person name="Spormann A.M."/>
            <person name="Op den Camp H."/>
            <person name="Overmann J."/>
            <person name="Amann R."/>
            <person name="Jetten M.S.M."/>
            <person name="Mascher T."/>
            <person name="Medema M.H."/>
            <person name="Devos D.P."/>
            <person name="Kaster A.-K."/>
            <person name="Ovreas L."/>
            <person name="Rohde M."/>
            <person name="Galperin M.Y."/>
            <person name="Jogler C."/>
        </authorList>
    </citation>
    <scope>NUCLEOTIDE SEQUENCE [LARGE SCALE GENOMIC DNA]</scope>
    <source>
        <strain evidence="1 2">Pla85_3_4</strain>
    </source>
</reference>
<sequence length="146" mass="16923">MRYLLLALRFLWASPNTLIGLTIGGLGLCLGAKVRVRGRTLEFYEGGVQWMLQHISYHQNIAAMTLGHVILGQTGLALEFVRQHEGVHVAQFERWGPFMLPAYLLSSVYVWTRRRRFYRDNPFEREAFGDDAPHEHEDHEEQGRTQ</sequence>
<evidence type="ECO:0000313" key="1">
    <source>
        <dbReference type="EMBL" id="QDU98165.1"/>
    </source>
</evidence>
<proteinExistence type="predicted"/>
<dbReference type="Proteomes" id="UP000317648">
    <property type="component" value="Chromosome"/>
</dbReference>
<dbReference type="OrthoDB" id="274512at2"/>
<dbReference type="KEGG" id="lcre:Pla8534_60260"/>
<gene>
    <name evidence="1" type="ORF">Pla8534_60260</name>
</gene>
<keyword evidence="2" id="KW-1185">Reference proteome</keyword>
<name>A0A518E242_9BACT</name>
<dbReference type="EMBL" id="CP036433">
    <property type="protein sequence ID" value="QDU98165.1"/>
    <property type="molecule type" value="Genomic_DNA"/>
</dbReference>
<organism evidence="1 2">
    <name type="scientific">Lignipirellula cremea</name>
    <dbReference type="NCBI Taxonomy" id="2528010"/>
    <lineage>
        <taxon>Bacteria</taxon>
        <taxon>Pseudomonadati</taxon>
        <taxon>Planctomycetota</taxon>
        <taxon>Planctomycetia</taxon>
        <taxon>Pirellulales</taxon>
        <taxon>Pirellulaceae</taxon>
        <taxon>Lignipirellula</taxon>
    </lineage>
</organism>
<accession>A0A518E242</accession>
<protein>
    <recommendedName>
        <fullName evidence="3">Signal peptide prediction</fullName>
    </recommendedName>
</protein>
<dbReference type="RefSeq" id="WP_145057194.1">
    <property type="nucleotide sequence ID" value="NZ_CP036433.1"/>
</dbReference>